<sequence>MIDDNGANILCLWVDNNFLIYSDHYTDDAIALVAESIKWDKIGACDFAGQSFVVKQVLQKANQKYIIVKERIIYECSKLAITKPLVTG</sequence>
<reference evidence="1 2" key="1">
    <citation type="submission" date="2018-07" db="EMBL/GenBank/DDBJ databases">
        <title>Chitinophaga K2CV101002-2 sp. nov., isolated from a monsoon evergreen broad-leaved forest soil.</title>
        <authorList>
            <person name="Lv Y."/>
        </authorList>
    </citation>
    <scope>NUCLEOTIDE SEQUENCE [LARGE SCALE GENOMIC DNA]</scope>
    <source>
        <strain evidence="1 2">GDMCC 1.1288</strain>
    </source>
</reference>
<dbReference type="EMBL" id="QPMM01000007">
    <property type="protein sequence ID" value="RFS21844.1"/>
    <property type="molecule type" value="Genomic_DNA"/>
</dbReference>
<accession>A0A3E1Y8X0</accession>
<name>A0A3E1Y8X0_9BACT</name>
<keyword evidence="2" id="KW-1185">Reference proteome</keyword>
<evidence type="ECO:0000313" key="2">
    <source>
        <dbReference type="Proteomes" id="UP000260644"/>
    </source>
</evidence>
<organism evidence="1 2">
    <name type="scientific">Chitinophaga silvatica</name>
    <dbReference type="NCBI Taxonomy" id="2282649"/>
    <lineage>
        <taxon>Bacteria</taxon>
        <taxon>Pseudomonadati</taxon>
        <taxon>Bacteroidota</taxon>
        <taxon>Chitinophagia</taxon>
        <taxon>Chitinophagales</taxon>
        <taxon>Chitinophagaceae</taxon>
        <taxon>Chitinophaga</taxon>
    </lineage>
</organism>
<comment type="caution">
    <text evidence="1">The sequence shown here is derived from an EMBL/GenBank/DDBJ whole genome shotgun (WGS) entry which is preliminary data.</text>
</comment>
<proteinExistence type="predicted"/>
<protein>
    <submittedName>
        <fullName evidence="1">Uncharacterized protein</fullName>
    </submittedName>
</protein>
<gene>
    <name evidence="1" type="ORF">DVR12_14405</name>
</gene>
<dbReference type="AlphaFoldDB" id="A0A3E1Y8X0"/>
<dbReference type="Proteomes" id="UP000260644">
    <property type="component" value="Unassembled WGS sequence"/>
</dbReference>
<evidence type="ECO:0000313" key="1">
    <source>
        <dbReference type="EMBL" id="RFS21844.1"/>
    </source>
</evidence>
<dbReference type="RefSeq" id="WP_116976452.1">
    <property type="nucleotide sequence ID" value="NZ_QPMM01000007.1"/>
</dbReference>